<gene>
    <name evidence="1" type="ORF">I4F81_002210</name>
</gene>
<comment type="caution">
    <text evidence="1">The sequence shown here is derived from an EMBL/GenBank/DDBJ whole genome shotgun (WGS) entry which is preliminary data.</text>
</comment>
<evidence type="ECO:0000313" key="2">
    <source>
        <dbReference type="Proteomes" id="UP000798662"/>
    </source>
</evidence>
<dbReference type="Proteomes" id="UP000798662">
    <property type="component" value="Chromosome 1"/>
</dbReference>
<dbReference type="EMBL" id="CM020618">
    <property type="protein sequence ID" value="KAK1859615.1"/>
    <property type="molecule type" value="Genomic_DNA"/>
</dbReference>
<reference evidence="1" key="1">
    <citation type="submission" date="2019-11" db="EMBL/GenBank/DDBJ databases">
        <title>Nori genome reveals adaptations in red seaweeds to the harsh intertidal environment.</title>
        <authorList>
            <person name="Wang D."/>
            <person name="Mao Y."/>
        </authorList>
    </citation>
    <scope>NUCLEOTIDE SEQUENCE</scope>
    <source>
        <tissue evidence="1">Gametophyte</tissue>
    </source>
</reference>
<accession>A0ACC3BNY7</accession>
<evidence type="ECO:0000313" key="1">
    <source>
        <dbReference type="EMBL" id="KAK1859615.1"/>
    </source>
</evidence>
<protein>
    <submittedName>
        <fullName evidence="1">Uncharacterized protein</fullName>
    </submittedName>
</protein>
<proteinExistence type="predicted"/>
<organism evidence="1 2">
    <name type="scientific">Pyropia yezoensis</name>
    <name type="common">Susabi-nori</name>
    <name type="synonym">Porphyra yezoensis</name>
    <dbReference type="NCBI Taxonomy" id="2788"/>
    <lineage>
        <taxon>Eukaryota</taxon>
        <taxon>Rhodophyta</taxon>
        <taxon>Bangiophyceae</taxon>
        <taxon>Bangiales</taxon>
        <taxon>Bangiaceae</taxon>
        <taxon>Pyropia</taxon>
    </lineage>
</organism>
<name>A0ACC3BNY7_PYRYE</name>
<keyword evidence="2" id="KW-1185">Reference proteome</keyword>
<sequence>MPLRVLYLPYLLQQLLFPFFYRCTAVPPLAFLRSPFVVGVMHPRRSPPRRRSGTAVHALRLAVLAAVFVGAALPSSTSADSPPHEDEPIHTVSYHSAIKLAHDLTGFRLHSHSVAYGSGSRQQSVTGMESGSDVNSVWVVRAGHGAADPAVGTPVACGSTIRLMHVNTVKHLHTHEQPAPMGQDWEVSAFAMGRGTGDGDPGPDGRWAEGDQGDDWVVVCEGKAGEDSTRQWRRGEGVFLKHAVSGRWLTTSGRHKFGEPVAGQQMVAATKKKGPDGLWRTAEGVYFSPAHVNT</sequence>